<feature type="domain" description="PPM-type phosphatase" evidence="2">
    <location>
        <begin position="115"/>
        <end position="626"/>
    </location>
</feature>
<dbReference type="AlphaFoldDB" id="A0A1J4MDV0"/>
<keyword evidence="1" id="KW-0472">Membrane</keyword>
<evidence type="ECO:0000256" key="1">
    <source>
        <dbReference type="SAM" id="Phobius"/>
    </source>
</evidence>
<keyword evidence="1" id="KW-1133">Transmembrane helix</keyword>
<sequence>MRLSYFSRRSFLKLDNICNRFRQLYKKNQNIGISSLIFIFGGTSLFYIYKNLNANNCIGNKYFKALCASNNNEKGENKELVNLLLNKDKEHKFNVEFVGAQGPFDNDELCKTLPVLSAGAIQINANDPIEDRLIIQRMKLTLPNGKFREFVVAAVIDGHGGWQIAEYVQKNFLHVFQNELYDYIDQLWGNKNFSFEQLNETDFIACLSLCLRRSYMILNDDIKRILEPVYNMGFSRLASIGACLTVSVVTDFGILTANSGDCLAVFCNKTGLWLPMNEQLSAMNPIEQKRLEKIHPNEIDDLIICKKIWKEKYLLGLLSELKYKGCYVKGILQPSRAIGDFRLKDMDFNYNWDKDLSSSKLKSVFSYILEKLEDETKDENNINVNQTSLSGTHEPTLDDCKVISDNNSDSKEIINSCPYSYSLINGSNSIQMSRSDNRFYVKNPQSFPYVRTEPMLHLFMYNQELTKKLESTTNTQINKISNKKYELISNIQNNKTDYTLSINIIQSEYLNPPLSECNSTGEYIKEYALSKLKNIYPPTLSYIDSDDDNEKEKSSYLILGTDGLWDFLTPKDTMNIVTKSKDIQKSIENLIKEVFKKAGIQSLKDLKNIKKKRKVFDDTSIILLKIDNSLLKFNNQAATN</sequence>
<name>A0A1J4MDV0_9CRYT</name>
<organism evidence="3 4">
    <name type="scientific">Cryptosporidium andersoni</name>
    <dbReference type="NCBI Taxonomy" id="117008"/>
    <lineage>
        <taxon>Eukaryota</taxon>
        <taxon>Sar</taxon>
        <taxon>Alveolata</taxon>
        <taxon>Apicomplexa</taxon>
        <taxon>Conoidasida</taxon>
        <taxon>Coccidia</taxon>
        <taxon>Eucoccidiorida</taxon>
        <taxon>Eimeriorina</taxon>
        <taxon>Cryptosporidiidae</taxon>
        <taxon>Cryptosporidium</taxon>
    </lineage>
</organism>
<dbReference type="OrthoDB" id="420076at2759"/>
<keyword evidence="1" id="KW-0812">Transmembrane</keyword>
<reference evidence="3 4" key="1">
    <citation type="submission" date="2016-10" db="EMBL/GenBank/DDBJ databases">
        <title>Reductive evolution of mitochondrial metabolism and differential evolution of invasion-related proteins in Cryptosporidium.</title>
        <authorList>
            <person name="Liu S."/>
            <person name="Roellig D.M."/>
            <person name="Guo Y."/>
            <person name="Li N."/>
            <person name="Frace M.A."/>
            <person name="Tang K."/>
            <person name="Zhang L."/>
            <person name="Feng Y."/>
            <person name="Xiao L."/>
        </authorList>
    </citation>
    <scope>NUCLEOTIDE SEQUENCE [LARGE SCALE GENOMIC DNA]</scope>
    <source>
        <strain evidence="3">30847</strain>
    </source>
</reference>
<proteinExistence type="predicted"/>
<dbReference type="GeneID" id="92368068"/>
<dbReference type="PROSITE" id="PS51746">
    <property type="entry name" value="PPM_2"/>
    <property type="match status" value="1"/>
</dbReference>
<dbReference type="CDD" id="cd00143">
    <property type="entry name" value="PP2Cc"/>
    <property type="match status" value="1"/>
</dbReference>
<feature type="transmembrane region" description="Helical" evidence="1">
    <location>
        <begin position="30"/>
        <end position="49"/>
    </location>
</feature>
<evidence type="ECO:0000259" key="2">
    <source>
        <dbReference type="PROSITE" id="PS51746"/>
    </source>
</evidence>
<dbReference type="Gene3D" id="3.60.40.10">
    <property type="entry name" value="PPM-type phosphatase domain"/>
    <property type="match status" value="2"/>
</dbReference>
<dbReference type="PANTHER" id="PTHR47992">
    <property type="entry name" value="PROTEIN PHOSPHATASE"/>
    <property type="match status" value="1"/>
</dbReference>
<dbReference type="Proteomes" id="UP000186804">
    <property type="component" value="Unassembled WGS sequence"/>
</dbReference>
<comment type="caution">
    <text evidence="3">The sequence shown here is derived from an EMBL/GenBank/DDBJ whole genome shotgun (WGS) entry which is preliminary data.</text>
</comment>
<protein>
    <recommendedName>
        <fullName evidence="2">PPM-type phosphatase domain-containing protein</fullName>
    </recommendedName>
</protein>
<dbReference type="GO" id="GO:0004722">
    <property type="term" value="F:protein serine/threonine phosphatase activity"/>
    <property type="evidence" value="ECO:0007669"/>
    <property type="project" value="InterPro"/>
</dbReference>
<dbReference type="EMBL" id="LRBS01000121">
    <property type="protein sequence ID" value="OII71643.1"/>
    <property type="molecule type" value="Genomic_DNA"/>
</dbReference>
<gene>
    <name evidence="3" type="ORF">cand_038840</name>
</gene>
<dbReference type="InterPro" id="IPR015655">
    <property type="entry name" value="PP2C"/>
</dbReference>
<dbReference type="InterPro" id="IPR036457">
    <property type="entry name" value="PPM-type-like_dom_sf"/>
</dbReference>
<accession>A0A1J4MDV0</accession>
<dbReference type="InterPro" id="IPR001932">
    <property type="entry name" value="PPM-type_phosphatase-like_dom"/>
</dbReference>
<dbReference type="Pfam" id="PF00481">
    <property type="entry name" value="PP2C"/>
    <property type="match status" value="2"/>
</dbReference>
<dbReference type="SUPFAM" id="SSF81606">
    <property type="entry name" value="PP2C-like"/>
    <property type="match status" value="2"/>
</dbReference>
<dbReference type="VEuPathDB" id="CryptoDB:cand_038840"/>
<evidence type="ECO:0000313" key="3">
    <source>
        <dbReference type="EMBL" id="OII71643.1"/>
    </source>
</evidence>
<evidence type="ECO:0000313" key="4">
    <source>
        <dbReference type="Proteomes" id="UP000186804"/>
    </source>
</evidence>
<dbReference type="RefSeq" id="XP_067066833.1">
    <property type="nucleotide sequence ID" value="XM_067214105.1"/>
</dbReference>
<keyword evidence="4" id="KW-1185">Reference proteome</keyword>
<dbReference type="SMART" id="SM00332">
    <property type="entry name" value="PP2Cc"/>
    <property type="match status" value="1"/>
</dbReference>